<dbReference type="Pfam" id="PF20143">
    <property type="entry name" value="NAD_kinase_C"/>
    <property type="match status" value="1"/>
</dbReference>
<comment type="caution">
    <text evidence="6">Lacks conserved residue(s) required for the propagation of feature annotation.</text>
</comment>
<feature type="binding site" evidence="6">
    <location>
        <position position="152"/>
    </location>
    <ligand>
        <name>NAD(+)</name>
        <dbReference type="ChEBI" id="CHEBI:57540"/>
    </ligand>
</feature>
<dbReference type="GO" id="GO:0006741">
    <property type="term" value="P:NADP+ biosynthetic process"/>
    <property type="evidence" value="ECO:0007669"/>
    <property type="project" value="UniProtKB-UniRule"/>
</dbReference>
<proteinExistence type="inferred from homology"/>
<comment type="similarity">
    <text evidence="6">Belongs to the NAD kinase family.</text>
</comment>
<feature type="binding site" evidence="6">
    <location>
        <begin position="182"/>
        <end position="187"/>
    </location>
    <ligand>
        <name>NAD(+)</name>
        <dbReference type="ChEBI" id="CHEBI:57540"/>
    </ligand>
</feature>
<dbReference type="InterPro" id="IPR017437">
    <property type="entry name" value="ATP-NAD_kinase_PpnK-typ_C"/>
</dbReference>
<evidence type="ECO:0000256" key="6">
    <source>
        <dbReference type="HAMAP-Rule" id="MF_00361"/>
    </source>
</evidence>
<dbReference type="GO" id="GO:0051287">
    <property type="term" value="F:NAD binding"/>
    <property type="evidence" value="ECO:0007669"/>
    <property type="project" value="UniProtKB-ARBA"/>
</dbReference>
<dbReference type="EMBL" id="MZGX01000017">
    <property type="protein sequence ID" value="OPX43431.1"/>
    <property type="molecule type" value="Genomic_DNA"/>
</dbReference>
<accession>A0A1V4SJK7</accession>
<dbReference type="RefSeq" id="WP_080065037.1">
    <property type="nucleotide sequence ID" value="NZ_MZGX01000017.1"/>
</dbReference>
<dbReference type="Proteomes" id="UP000191554">
    <property type="component" value="Unassembled WGS sequence"/>
</dbReference>
<comment type="catalytic activity">
    <reaction evidence="5 6">
        <text>NAD(+) + ATP = ADP + NADP(+) + H(+)</text>
        <dbReference type="Rhea" id="RHEA:18629"/>
        <dbReference type="ChEBI" id="CHEBI:15378"/>
        <dbReference type="ChEBI" id="CHEBI:30616"/>
        <dbReference type="ChEBI" id="CHEBI:57540"/>
        <dbReference type="ChEBI" id="CHEBI:58349"/>
        <dbReference type="ChEBI" id="CHEBI:456216"/>
        <dbReference type="EC" id="2.7.1.23"/>
    </reaction>
</comment>
<comment type="caution">
    <text evidence="7">The sequence shown here is derived from an EMBL/GenBank/DDBJ whole genome shotgun (WGS) entry which is preliminary data.</text>
</comment>
<dbReference type="SUPFAM" id="SSF111331">
    <property type="entry name" value="NAD kinase/diacylglycerol kinase-like"/>
    <property type="match status" value="1"/>
</dbReference>
<dbReference type="Gene3D" id="2.60.200.30">
    <property type="entry name" value="Probable inorganic polyphosphate/atp-NAD kinase, domain 2"/>
    <property type="match status" value="1"/>
</dbReference>
<organism evidence="7 8">
    <name type="scientific">Ruminiclostridium hungatei</name>
    <name type="common">Clostridium hungatei</name>
    <dbReference type="NCBI Taxonomy" id="48256"/>
    <lineage>
        <taxon>Bacteria</taxon>
        <taxon>Bacillati</taxon>
        <taxon>Bacillota</taxon>
        <taxon>Clostridia</taxon>
        <taxon>Eubacteriales</taxon>
        <taxon>Oscillospiraceae</taxon>
        <taxon>Ruminiclostridium</taxon>
    </lineage>
</organism>
<name>A0A1V4SJK7_RUMHU</name>
<dbReference type="PANTHER" id="PTHR20275">
    <property type="entry name" value="NAD KINASE"/>
    <property type="match status" value="1"/>
</dbReference>
<dbReference type="Gene3D" id="3.40.50.10330">
    <property type="entry name" value="Probable inorganic polyphosphate/atp-NAD kinase, domain 1"/>
    <property type="match status" value="1"/>
</dbReference>
<comment type="subcellular location">
    <subcellularLocation>
        <location evidence="6">Cytoplasm</location>
    </subcellularLocation>
</comment>
<dbReference type="GO" id="GO:0003951">
    <property type="term" value="F:NAD+ kinase activity"/>
    <property type="evidence" value="ECO:0007669"/>
    <property type="project" value="UniProtKB-UniRule"/>
</dbReference>
<keyword evidence="6" id="KW-0547">Nucleotide-binding</keyword>
<dbReference type="HAMAP" id="MF_00361">
    <property type="entry name" value="NAD_kinase"/>
    <property type="match status" value="1"/>
</dbReference>
<dbReference type="PANTHER" id="PTHR20275:SF0">
    <property type="entry name" value="NAD KINASE"/>
    <property type="match status" value="1"/>
</dbReference>
<dbReference type="OrthoDB" id="9774737at2"/>
<dbReference type="GO" id="GO:0046872">
    <property type="term" value="F:metal ion binding"/>
    <property type="evidence" value="ECO:0007669"/>
    <property type="project" value="UniProtKB-UniRule"/>
</dbReference>
<keyword evidence="6" id="KW-0067">ATP-binding</keyword>
<gene>
    <name evidence="7" type="primary">ppnK</name>
    <name evidence="6" type="synonym">nadK</name>
    <name evidence="7" type="ORF">CLHUN_25780</name>
</gene>
<evidence type="ECO:0000256" key="2">
    <source>
        <dbReference type="ARBA" id="ARBA00022777"/>
    </source>
</evidence>
<feature type="binding site" evidence="6">
    <location>
        <position position="242"/>
    </location>
    <ligand>
        <name>NAD(+)</name>
        <dbReference type="ChEBI" id="CHEBI:57540"/>
    </ligand>
</feature>
<keyword evidence="4 6" id="KW-0520">NAD</keyword>
<evidence type="ECO:0000256" key="1">
    <source>
        <dbReference type="ARBA" id="ARBA00022679"/>
    </source>
</evidence>
<keyword evidence="2 6" id="KW-0418">Kinase</keyword>
<evidence type="ECO:0000256" key="4">
    <source>
        <dbReference type="ARBA" id="ARBA00023027"/>
    </source>
</evidence>
<sequence>MKNIGIITNNEKDIGFAYTNMLIESIRKFGGQAVLPTRTVTRGMDGLDDEVAEICGKCDLIICLGGDGTFIKTARTAYLFDIPILGINLGSLGFLTDIEKGEIDKAVECIFQNNFVIEERMMLSSKIYKDGKLFARDVSINDVSISRAGILRILHLSTYIDDNFFDMFPGDGIVVATPTGSTAYSMSAGGPIAEPTAKLIIVTPICPHLLYSRSFVASEERKIKICVSDGFEHKALVTVDGQKNYEITGGDYIEIEKSDSTVKILKIQSKNFFTVLRNKIYDRKED</sequence>
<feature type="binding site" evidence="6">
    <location>
        <position position="171"/>
    </location>
    <ligand>
        <name>NAD(+)</name>
        <dbReference type="ChEBI" id="CHEBI:57540"/>
    </ligand>
</feature>
<dbReference type="GO" id="GO:0005737">
    <property type="term" value="C:cytoplasm"/>
    <property type="evidence" value="ECO:0007669"/>
    <property type="project" value="UniProtKB-SubCell"/>
</dbReference>
<evidence type="ECO:0000256" key="3">
    <source>
        <dbReference type="ARBA" id="ARBA00022857"/>
    </source>
</evidence>
<dbReference type="EC" id="2.7.1.23" evidence="6"/>
<comment type="function">
    <text evidence="6">Involved in the regulation of the intracellular balance of NAD and NADP, and is a key enzyme in the biosynthesis of NADP. Catalyzes specifically the phosphorylation on 2'-hydroxyl of the adenosine moiety of NAD to yield NADP.</text>
</comment>
<feature type="binding site" evidence="6">
    <location>
        <begin position="67"/>
        <end position="68"/>
    </location>
    <ligand>
        <name>NAD(+)</name>
        <dbReference type="ChEBI" id="CHEBI:57540"/>
    </ligand>
</feature>
<feature type="binding site" evidence="6">
    <location>
        <position position="72"/>
    </location>
    <ligand>
        <name>NAD(+)</name>
        <dbReference type="ChEBI" id="CHEBI:57540"/>
    </ligand>
</feature>
<dbReference type="InterPro" id="IPR002504">
    <property type="entry name" value="NADK"/>
</dbReference>
<dbReference type="InterPro" id="IPR017438">
    <property type="entry name" value="ATP-NAD_kinase_N"/>
</dbReference>
<keyword evidence="1 6" id="KW-0808">Transferase</keyword>
<reference evidence="7 8" key="1">
    <citation type="submission" date="2017-03" db="EMBL/GenBank/DDBJ databases">
        <title>Genome sequence of Clostridium hungatei DSM 14427.</title>
        <authorList>
            <person name="Poehlein A."/>
            <person name="Daniel R."/>
        </authorList>
    </citation>
    <scope>NUCLEOTIDE SEQUENCE [LARGE SCALE GENOMIC DNA]</scope>
    <source>
        <strain evidence="7 8">DSM 14427</strain>
    </source>
</reference>
<comment type="cofactor">
    <cofactor evidence="6">
        <name>a divalent metal cation</name>
        <dbReference type="ChEBI" id="CHEBI:60240"/>
    </cofactor>
</comment>
<evidence type="ECO:0000313" key="7">
    <source>
        <dbReference type="EMBL" id="OPX43431.1"/>
    </source>
</evidence>
<keyword evidence="8" id="KW-1185">Reference proteome</keyword>
<dbReference type="Pfam" id="PF01513">
    <property type="entry name" value="NAD_kinase"/>
    <property type="match status" value="1"/>
</dbReference>
<dbReference type="GO" id="GO:0005524">
    <property type="term" value="F:ATP binding"/>
    <property type="evidence" value="ECO:0007669"/>
    <property type="project" value="UniProtKB-KW"/>
</dbReference>
<dbReference type="STRING" id="48256.CLHUN_25780"/>
<evidence type="ECO:0000313" key="8">
    <source>
        <dbReference type="Proteomes" id="UP000191554"/>
    </source>
</evidence>
<dbReference type="InterPro" id="IPR016064">
    <property type="entry name" value="NAD/diacylglycerol_kinase_sf"/>
</dbReference>
<dbReference type="GO" id="GO:0019674">
    <property type="term" value="P:NAD+ metabolic process"/>
    <property type="evidence" value="ECO:0007669"/>
    <property type="project" value="InterPro"/>
</dbReference>
<protein>
    <recommendedName>
        <fullName evidence="6">NAD kinase</fullName>
        <ecNumber evidence="6">2.7.1.23</ecNumber>
    </recommendedName>
    <alternativeName>
        <fullName evidence="6">ATP-dependent NAD kinase</fullName>
    </alternativeName>
</protein>
<dbReference type="AlphaFoldDB" id="A0A1V4SJK7"/>
<keyword evidence="6" id="KW-0963">Cytoplasm</keyword>
<evidence type="ECO:0000256" key="5">
    <source>
        <dbReference type="ARBA" id="ARBA00047925"/>
    </source>
</evidence>
<feature type="binding site" evidence="6">
    <location>
        <begin position="141"/>
        <end position="142"/>
    </location>
    <ligand>
        <name>NAD(+)</name>
        <dbReference type="ChEBI" id="CHEBI:57540"/>
    </ligand>
</feature>
<feature type="active site" description="Proton acceptor" evidence="6">
    <location>
        <position position="67"/>
    </location>
</feature>
<keyword evidence="3 6" id="KW-0521">NADP</keyword>